<name>A0AAD1U7F5_EUPCR</name>
<dbReference type="AlphaFoldDB" id="A0AAD1U7F5"/>
<dbReference type="EMBL" id="CAMPGE010004514">
    <property type="protein sequence ID" value="CAI2363363.1"/>
    <property type="molecule type" value="Genomic_DNA"/>
</dbReference>
<gene>
    <name evidence="1" type="ORF">ECRASSUSDP1_LOCUS4696</name>
</gene>
<evidence type="ECO:0000313" key="1">
    <source>
        <dbReference type="EMBL" id="CAI2363363.1"/>
    </source>
</evidence>
<keyword evidence="2" id="KW-1185">Reference proteome</keyword>
<protein>
    <submittedName>
        <fullName evidence="1">Uncharacterized protein</fullName>
    </submittedName>
</protein>
<evidence type="ECO:0000313" key="2">
    <source>
        <dbReference type="Proteomes" id="UP001295684"/>
    </source>
</evidence>
<organism evidence="1 2">
    <name type="scientific">Euplotes crassus</name>
    <dbReference type="NCBI Taxonomy" id="5936"/>
    <lineage>
        <taxon>Eukaryota</taxon>
        <taxon>Sar</taxon>
        <taxon>Alveolata</taxon>
        <taxon>Ciliophora</taxon>
        <taxon>Intramacronucleata</taxon>
        <taxon>Spirotrichea</taxon>
        <taxon>Hypotrichia</taxon>
        <taxon>Euplotida</taxon>
        <taxon>Euplotidae</taxon>
        <taxon>Moneuplotes</taxon>
    </lineage>
</organism>
<proteinExistence type="predicted"/>
<reference evidence="1" key="1">
    <citation type="submission" date="2023-07" db="EMBL/GenBank/DDBJ databases">
        <authorList>
            <consortium name="AG Swart"/>
            <person name="Singh M."/>
            <person name="Singh A."/>
            <person name="Seah K."/>
            <person name="Emmerich C."/>
        </authorList>
    </citation>
    <scope>NUCLEOTIDE SEQUENCE</scope>
    <source>
        <strain evidence="1">DP1</strain>
    </source>
</reference>
<dbReference type="Proteomes" id="UP001295684">
    <property type="component" value="Unassembled WGS sequence"/>
</dbReference>
<accession>A0AAD1U7F5</accession>
<comment type="caution">
    <text evidence="1">The sequence shown here is derived from an EMBL/GenBank/DDBJ whole genome shotgun (WGS) entry which is preliminary data.</text>
</comment>
<sequence length="73" mass="8930">MHLIFNPFRYNKATEEIKLTQGRAYWTRRNFSFIFNKQGSYRPEICSKFLLKFCSMTFETWKMESWRMPGLSC</sequence>